<evidence type="ECO:0000313" key="5">
    <source>
        <dbReference type="Proteomes" id="UP000283829"/>
    </source>
</evidence>
<evidence type="ECO:0000313" key="3">
    <source>
        <dbReference type="EMBL" id="RQK80963.1"/>
    </source>
</evidence>
<comment type="caution">
    <text evidence="3">The sequence shown here is derived from an EMBL/GenBank/DDBJ whole genome shotgun (WGS) entry which is preliminary data.</text>
</comment>
<organism evidence="3 4">
    <name type="scientific">Neisseria meningitidis</name>
    <dbReference type="NCBI Taxonomy" id="487"/>
    <lineage>
        <taxon>Bacteria</taxon>
        <taxon>Pseudomonadati</taxon>
        <taxon>Pseudomonadota</taxon>
        <taxon>Betaproteobacteria</taxon>
        <taxon>Neisseriales</taxon>
        <taxon>Neisseriaceae</taxon>
        <taxon>Neisseria</taxon>
    </lineage>
</organism>
<dbReference type="Proteomes" id="UP000283829">
    <property type="component" value="Unassembled WGS sequence"/>
</dbReference>
<evidence type="ECO:0000313" key="4">
    <source>
        <dbReference type="Proteomes" id="UP000283666"/>
    </source>
</evidence>
<accession>A0A2J1T482</accession>
<proteinExistence type="predicted"/>
<sequence>MKLRQTQRILFLYGYSKSEWKRYAEAAGSGNKGGGKGGGRHETEKRHQVCKRRIHARRSGKNPPADSVL</sequence>
<gene>
    <name evidence="3" type="ORF">COH52_01810</name>
    <name evidence="2" type="ORF">COI09_02640</name>
</gene>
<feature type="compositionally biased region" description="Basic residues" evidence="1">
    <location>
        <begin position="48"/>
        <end position="60"/>
    </location>
</feature>
<feature type="region of interest" description="Disordered" evidence="1">
    <location>
        <begin position="26"/>
        <end position="69"/>
    </location>
</feature>
<reference evidence="4 5" key="1">
    <citation type="submission" date="2017-09" db="EMBL/GenBank/DDBJ databases">
        <title>Phenotypic and genotypic characterization of Colombian isolates of Neisseria meningitidis recovered from invasive disease.</title>
        <authorList>
            <person name="Duarte C."/>
            <person name="Gabastou J.M."/>
            <person name="Moreno J."/>
        </authorList>
    </citation>
    <scope>NUCLEOTIDE SEQUENCE [LARGE SCALE GENOMIC DNA]</scope>
    <source>
        <strain evidence="3 4">INS-Nm1012</strain>
        <strain evidence="2 5">INS-Nm1124</strain>
    </source>
</reference>
<dbReference type="Proteomes" id="UP000283666">
    <property type="component" value="Unassembled WGS sequence"/>
</dbReference>
<name>A0A2J1T482_NEIME</name>
<evidence type="ECO:0000313" key="2">
    <source>
        <dbReference type="EMBL" id="RQJ68244.1"/>
    </source>
</evidence>
<dbReference type="AlphaFoldDB" id="A0A2J1T482"/>
<evidence type="ECO:0000256" key="1">
    <source>
        <dbReference type="SAM" id="MobiDB-lite"/>
    </source>
</evidence>
<dbReference type="EMBL" id="NWZY01000003">
    <property type="protein sequence ID" value="RQK80963.1"/>
    <property type="molecule type" value="Genomic_DNA"/>
</dbReference>
<protein>
    <submittedName>
        <fullName evidence="3">Uncharacterized protein</fullName>
    </submittedName>
</protein>
<dbReference type="EMBL" id="NWXB01000003">
    <property type="protein sequence ID" value="RQJ68244.1"/>
    <property type="molecule type" value="Genomic_DNA"/>
</dbReference>